<dbReference type="AlphaFoldDB" id="A0AAE0UE56"/>
<protein>
    <submittedName>
        <fullName evidence="1">Uncharacterized protein</fullName>
    </submittedName>
</protein>
<reference evidence="1" key="1">
    <citation type="journal article" date="2023" name="Mol. Phylogenet. Evol.">
        <title>Genome-scale phylogeny and comparative genomics of the fungal order Sordariales.</title>
        <authorList>
            <person name="Hensen N."/>
            <person name="Bonometti L."/>
            <person name="Westerberg I."/>
            <person name="Brannstrom I.O."/>
            <person name="Guillou S."/>
            <person name="Cros-Aarteil S."/>
            <person name="Calhoun S."/>
            <person name="Haridas S."/>
            <person name="Kuo A."/>
            <person name="Mondo S."/>
            <person name="Pangilinan J."/>
            <person name="Riley R."/>
            <person name="LaButti K."/>
            <person name="Andreopoulos B."/>
            <person name="Lipzen A."/>
            <person name="Chen C."/>
            <person name="Yan M."/>
            <person name="Daum C."/>
            <person name="Ng V."/>
            <person name="Clum A."/>
            <person name="Steindorff A."/>
            <person name="Ohm R.A."/>
            <person name="Martin F."/>
            <person name="Silar P."/>
            <person name="Natvig D.O."/>
            <person name="Lalanne C."/>
            <person name="Gautier V."/>
            <person name="Ament-Velasquez S.L."/>
            <person name="Kruys A."/>
            <person name="Hutchinson M.I."/>
            <person name="Powell A.J."/>
            <person name="Barry K."/>
            <person name="Miller A.N."/>
            <person name="Grigoriev I.V."/>
            <person name="Debuchy R."/>
            <person name="Gladieux P."/>
            <person name="Hiltunen Thoren M."/>
            <person name="Johannesson H."/>
        </authorList>
    </citation>
    <scope>NUCLEOTIDE SEQUENCE</scope>
    <source>
        <strain evidence="1">FGSC 1904</strain>
    </source>
</reference>
<gene>
    <name evidence="1" type="ORF">B0T20DRAFT_476582</name>
</gene>
<sequence>MPSTTRCSDPARCQLSQEVANALERFSISHTCNFEQAKRLLVDQVHNPQAHLRSTILFIIIGKVLDTRSESIAAVLQEEIRKWESERGTSSRSRRSG</sequence>
<reference evidence="1" key="2">
    <citation type="submission" date="2023-07" db="EMBL/GenBank/DDBJ databases">
        <authorList>
            <consortium name="Lawrence Berkeley National Laboratory"/>
            <person name="Haridas S."/>
            <person name="Hensen N."/>
            <person name="Bonometti L."/>
            <person name="Westerberg I."/>
            <person name="Brannstrom I.O."/>
            <person name="Guillou S."/>
            <person name="Cros-Aarteil S."/>
            <person name="Calhoun S."/>
            <person name="Kuo A."/>
            <person name="Mondo S."/>
            <person name="Pangilinan J."/>
            <person name="Riley R."/>
            <person name="LaButti K."/>
            <person name="Andreopoulos B."/>
            <person name="Lipzen A."/>
            <person name="Chen C."/>
            <person name="Yanf M."/>
            <person name="Daum C."/>
            <person name="Ng V."/>
            <person name="Clum A."/>
            <person name="Steindorff A."/>
            <person name="Ohm R."/>
            <person name="Martin F."/>
            <person name="Silar P."/>
            <person name="Natvig D."/>
            <person name="Lalanne C."/>
            <person name="Gautier V."/>
            <person name="Ament-velasquez S.L."/>
            <person name="Kruys A."/>
            <person name="Hutchinson M.I."/>
            <person name="Powell A.J."/>
            <person name="Barry K."/>
            <person name="Miller A.N."/>
            <person name="Grigoriev I.V."/>
            <person name="Debuchy R."/>
            <person name="Gladieux P."/>
            <person name="Thoren M.H."/>
            <person name="Johannesson H."/>
        </authorList>
    </citation>
    <scope>NUCLEOTIDE SEQUENCE</scope>
    <source>
        <strain evidence="1">FGSC 1904</strain>
    </source>
</reference>
<organism evidence="1 2">
    <name type="scientific">Sordaria brevicollis</name>
    <dbReference type="NCBI Taxonomy" id="83679"/>
    <lineage>
        <taxon>Eukaryota</taxon>
        <taxon>Fungi</taxon>
        <taxon>Dikarya</taxon>
        <taxon>Ascomycota</taxon>
        <taxon>Pezizomycotina</taxon>
        <taxon>Sordariomycetes</taxon>
        <taxon>Sordariomycetidae</taxon>
        <taxon>Sordariales</taxon>
        <taxon>Sordariaceae</taxon>
        <taxon>Sordaria</taxon>
    </lineage>
</organism>
<proteinExistence type="predicted"/>
<dbReference type="EMBL" id="JAUTDP010000003">
    <property type="protein sequence ID" value="KAK3400465.1"/>
    <property type="molecule type" value="Genomic_DNA"/>
</dbReference>
<accession>A0AAE0UE56</accession>
<dbReference type="Proteomes" id="UP001281003">
    <property type="component" value="Unassembled WGS sequence"/>
</dbReference>
<evidence type="ECO:0000313" key="2">
    <source>
        <dbReference type="Proteomes" id="UP001281003"/>
    </source>
</evidence>
<evidence type="ECO:0000313" key="1">
    <source>
        <dbReference type="EMBL" id="KAK3400465.1"/>
    </source>
</evidence>
<keyword evidence="2" id="KW-1185">Reference proteome</keyword>
<comment type="caution">
    <text evidence="1">The sequence shown here is derived from an EMBL/GenBank/DDBJ whole genome shotgun (WGS) entry which is preliminary data.</text>
</comment>
<name>A0AAE0UE56_SORBR</name>